<feature type="region of interest" description="Disordered" evidence="1">
    <location>
        <begin position="339"/>
        <end position="481"/>
    </location>
</feature>
<dbReference type="AlphaFoldDB" id="A0A3E2HPP9"/>
<dbReference type="STRING" id="5539.A0A3E2HPP9"/>
<dbReference type="NCBIfam" id="TIGR00087">
    <property type="entry name" value="surE"/>
    <property type="match status" value="1"/>
</dbReference>
<dbReference type="OrthoDB" id="202825at2759"/>
<dbReference type="OMA" id="TNTCFQE"/>
<evidence type="ECO:0000256" key="1">
    <source>
        <dbReference type="SAM" id="MobiDB-lite"/>
    </source>
</evidence>
<feature type="compositionally biased region" description="Polar residues" evidence="1">
    <location>
        <begin position="162"/>
        <end position="178"/>
    </location>
</feature>
<feature type="compositionally biased region" description="Low complexity" evidence="1">
    <location>
        <begin position="110"/>
        <end position="119"/>
    </location>
</feature>
<dbReference type="InterPro" id="IPR027746">
    <property type="entry name" value="TTL"/>
</dbReference>
<name>A0A3E2HPP9_SCYLI</name>
<accession>A0A3E2HPP9</accession>
<dbReference type="EMBL" id="NCSJ02000009">
    <property type="protein sequence ID" value="RFU35335.1"/>
    <property type="molecule type" value="Genomic_DNA"/>
</dbReference>
<evidence type="ECO:0000259" key="2">
    <source>
        <dbReference type="Pfam" id="PF01975"/>
    </source>
</evidence>
<feature type="compositionally biased region" description="Acidic residues" evidence="1">
    <location>
        <begin position="687"/>
        <end position="699"/>
    </location>
</feature>
<dbReference type="Pfam" id="PF01975">
    <property type="entry name" value="SurE"/>
    <property type="match status" value="1"/>
</dbReference>
<dbReference type="GO" id="GO:0000932">
    <property type="term" value="C:P-body"/>
    <property type="evidence" value="ECO:0007669"/>
    <property type="project" value="TreeGrafter"/>
</dbReference>
<feature type="compositionally biased region" description="Basic and acidic residues" evidence="1">
    <location>
        <begin position="700"/>
        <end position="715"/>
    </location>
</feature>
<gene>
    <name evidence="3" type="ORF">B7463_g968</name>
</gene>
<dbReference type="PANTHER" id="PTHR47551:SF1">
    <property type="entry name" value="TUBULIN--TYROSINE LIGASE PBY1-RELATED"/>
    <property type="match status" value="1"/>
</dbReference>
<dbReference type="Proteomes" id="UP000258309">
    <property type="component" value="Unassembled WGS sequence"/>
</dbReference>
<feature type="region of interest" description="Disordered" evidence="1">
    <location>
        <begin position="686"/>
        <end position="715"/>
    </location>
</feature>
<dbReference type="SUPFAM" id="SSF56059">
    <property type="entry name" value="Glutathione synthetase ATP-binding domain-like"/>
    <property type="match status" value="1"/>
</dbReference>
<dbReference type="GO" id="GO:0016787">
    <property type="term" value="F:hydrolase activity"/>
    <property type="evidence" value="ECO:0007669"/>
    <property type="project" value="InterPro"/>
</dbReference>
<dbReference type="Gene3D" id="3.40.1210.10">
    <property type="entry name" value="Survival protein SurE-like phosphatase/nucleotidase"/>
    <property type="match status" value="1"/>
</dbReference>
<feature type="compositionally biased region" description="Polar residues" evidence="1">
    <location>
        <begin position="90"/>
        <end position="104"/>
    </location>
</feature>
<comment type="caution">
    <text evidence="3">The sequence shown here is derived from an EMBL/GenBank/DDBJ whole genome shotgun (WGS) entry which is preliminary data.</text>
</comment>
<feature type="region of interest" description="Disordered" evidence="1">
    <location>
        <begin position="143"/>
        <end position="194"/>
    </location>
</feature>
<sequence>MATTFDASTPSPPSSIRTPSTPKHGWEDNYQPYSPRKSARVTAQRLRRAQTPPPVSEQRDDAVRSSSRLSKKATAMTPRKPHHSPPSSPQTAAKKSSPKHSSTMAGRKVSGALDSDSAATAAASLGLSTHDLFKMDHHRSSILRNGMLPTPAKTPKRRPTEASASITSIARNLFPTRTETTEEVMPSPKKRKSKRYTGFTLDSFEVDEEDAPITIYTDSQDRVPEVDLSAANPFYGEGSAPQPEPTKRASKRRKNIATGEEQLEEETREDGLVYVFRGKKIFRKFADEDDTGSPSREEGSDREMETALDATVPAELRRPLTRSSIKPKLLFPTAQQLRAREMRSRAIEEEEEAATDIEEFDDVNVTPSDHIDTTVMTPKAPKFAPASPPPTTARVTRSNKHFDKDNTPPVDASDDDDAPSTPLRRNRGGKISPFDSWQRTKGGAKKQTNKRAGEPLTRSGGDASKRVVNDDGPPSNQSSPYVHSLVKQLQGAGHIVSVVLPNVQRSWIGKAHIIGQTVKPTYFRPGTLHKDDGTTHSRPLPAGAKQQEEWVLVDGTPASCVQIGLYHYFQNRGPVDLVVSGPNYGRNSTAVFGLSSGTLGGALEAAVCKKKAIAISYAFFSRNHDPVIIAGASSLGVKIIEHLYNNWGQDVDLYSINIPLVEDVVNRKILWTKMLQNYWEPGSCFQEVEDDEGNAADDEERIREGESPEDGKDAADITRHKHKHFKWAPRFTDVYRSVDNAPPGNDGWAVKEGYTSVTPLKANFMHAAAATEGELKLPSDPLPSLEGLSLSGNGSPHFYASVNYEDDYVQPLILSAMNTRLPPNSFSMIKSRSDLPDPKSQYLQVGAYEALDFEYSMSNPSTALVNSYIIRKALIRKHYLGTTAYNWTTKYPNSVLASHIKPSCDFELDYAEFLDEALVEAWELQSSFQNNEDKEPSEREWLILKPGMSDRGQGIRLFSTEEELRSIFEEWEYARSDSEDEDEEDGALEKPAEETMEAESSLKRHQGDYIVTSHLRHFVAQSYIHPPFLIPDNPRKFHIRTYVLAVGSLKVYVYREMLALFASKPYIPPWEVALAGSPDLLSHLTNTCLQNGQHDGSVQEFWDLALPAATKDDIFDQICKVTGEIFEAAAKGMMIHFQTLPNAFEVFGLDYLVDADGIAWLLEVNAFPDFKQTGDELKTLVAGLWEGVVDKAIAPFFGIERNNSEEDKMVLVKEQDLGR</sequence>
<dbReference type="Gene3D" id="3.30.470.20">
    <property type="entry name" value="ATP-grasp fold, B domain"/>
    <property type="match status" value="1"/>
</dbReference>
<feature type="non-terminal residue" evidence="3">
    <location>
        <position position="1"/>
    </location>
</feature>
<feature type="region of interest" description="Disordered" evidence="1">
    <location>
        <begin position="974"/>
        <end position="1001"/>
    </location>
</feature>
<dbReference type="PANTHER" id="PTHR47551">
    <property type="entry name" value="TUBULIN--TYROSINE LIGASE PBY1-RELATED"/>
    <property type="match status" value="1"/>
</dbReference>
<dbReference type="InterPro" id="IPR036523">
    <property type="entry name" value="SurE-like_sf"/>
</dbReference>
<keyword evidence="4" id="KW-1185">Reference proteome</keyword>
<feature type="domain" description="Survival protein SurE-like phosphatase/nucleotidase" evidence="2">
    <location>
        <begin position="467"/>
        <end position="680"/>
    </location>
</feature>
<feature type="region of interest" description="Disordered" evidence="1">
    <location>
        <begin position="285"/>
        <end position="327"/>
    </location>
</feature>
<feature type="compositionally biased region" description="Acidic residues" evidence="1">
    <location>
        <begin position="348"/>
        <end position="362"/>
    </location>
</feature>
<dbReference type="InterPro" id="IPR002828">
    <property type="entry name" value="SurE-like_Pase/nucleotidase"/>
</dbReference>
<feature type="region of interest" description="Disordered" evidence="1">
    <location>
        <begin position="215"/>
        <end position="270"/>
    </location>
</feature>
<evidence type="ECO:0000313" key="4">
    <source>
        <dbReference type="Proteomes" id="UP000258309"/>
    </source>
</evidence>
<reference evidence="3 4" key="1">
    <citation type="submission" date="2018-05" db="EMBL/GenBank/DDBJ databases">
        <title>Draft genome sequence of Scytalidium lignicola DSM 105466, a ubiquitous saprotrophic fungus.</title>
        <authorList>
            <person name="Buettner E."/>
            <person name="Gebauer A.M."/>
            <person name="Hofrichter M."/>
            <person name="Liers C."/>
            <person name="Kellner H."/>
        </authorList>
    </citation>
    <scope>NUCLEOTIDE SEQUENCE [LARGE SCALE GENOMIC DNA]</scope>
    <source>
        <strain evidence="3 4">DSM 105466</strain>
    </source>
</reference>
<feature type="compositionally biased region" description="Basic and acidic residues" evidence="1">
    <location>
        <begin position="295"/>
        <end position="305"/>
    </location>
</feature>
<organism evidence="3 4">
    <name type="scientific">Scytalidium lignicola</name>
    <name type="common">Hyphomycete</name>
    <dbReference type="NCBI Taxonomy" id="5539"/>
    <lineage>
        <taxon>Eukaryota</taxon>
        <taxon>Fungi</taxon>
        <taxon>Dikarya</taxon>
        <taxon>Ascomycota</taxon>
        <taxon>Pezizomycotina</taxon>
        <taxon>Leotiomycetes</taxon>
        <taxon>Leotiomycetes incertae sedis</taxon>
        <taxon>Scytalidium</taxon>
    </lineage>
</organism>
<evidence type="ECO:0000313" key="3">
    <source>
        <dbReference type="EMBL" id="RFU35335.1"/>
    </source>
</evidence>
<dbReference type="PROSITE" id="PS51221">
    <property type="entry name" value="TTL"/>
    <property type="match status" value="1"/>
</dbReference>
<dbReference type="Pfam" id="PF03133">
    <property type="entry name" value="TTL"/>
    <property type="match status" value="1"/>
</dbReference>
<feature type="non-terminal residue" evidence="3">
    <location>
        <position position="1219"/>
    </location>
</feature>
<proteinExistence type="predicted"/>
<dbReference type="SUPFAM" id="SSF64167">
    <property type="entry name" value="SurE-like"/>
    <property type="match status" value="1"/>
</dbReference>
<protein>
    <recommendedName>
        <fullName evidence="2">Survival protein SurE-like phosphatase/nucleotidase domain-containing protein</fullName>
    </recommendedName>
</protein>
<feature type="region of interest" description="Disordered" evidence="1">
    <location>
        <begin position="1"/>
        <end position="119"/>
    </location>
</feature>
<dbReference type="InterPro" id="IPR004344">
    <property type="entry name" value="TTL/TTLL_fam"/>
</dbReference>